<name>A0AAW1JH62_POPJA</name>
<protein>
    <submittedName>
        <fullName evidence="2">Uncharacterized protein</fullName>
    </submittedName>
</protein>
<accession>A0AAW1JH62</accession>
<dbReference type="AlphaFoldDB" id="A0AAW1JH62"/>
<dbReference type="EMBL" id="JASPKY010000372">
    <property type="protein sequence ID" value="KAK9703349.1"/>
    <property type="molecule type" value="Genomic_DNA"/>
</dbReference>
<dbReference type="Proteomes" id="UP001458880">
    <property type="component" value="Unassembled WGS sequence"/>
</dbReference>
<feature type="compositionally biased region" description="Basic residues" evidence="1">
    <location>
        <begin position="125"/>
        <end position="137"/>
    </location>
</feature>
<keyword evidence="3" id="KW-1185">Reference proteome</keyword>
<feature type="region of interest" description="Disordered" evidence="1">
    <location>
        <begin position="79"/>
        <end position="150"/>
    </location>
</feature>
<evidence type="ECO:0000256" key="1">
    <source>
        <dbReference type="SAM" id="MobiDB-lite"/>
    </source>
</evidence>
<proteinExistence type="predicted"/>
<evidence type="ECO:0000313" key="3">
    <source>
        <dbReference type="Proteomes" id="UP001458880"/>
    </source>
</evidence>
<evidence type="ECO:0000313" key="2">
    <source>
        <dbReference type="EMBL" id="KAK9703349.1"/>
    </source>
</evidence>
<gene>
    <name evidence="2" type="ORF">QE152_g29385</name>
</gene>
<comment type="caution">
    <text evidence="2">The sequence shown here is derived from an EMBL/GenBank/DDBJ whole genome shotgun (WGS) entry which is preliminary data.</text>
</comment>
<sequence length="150" mass="16828">MIELSPVEVYNDRYEKEGMKDGISVSLRVRALCESSLMSSGPRFTVIYLRGVAEENDGEIDKNDRSCGLTNSIEEVLFNDGYDSDKNPEFVATEAEGESSDSSSVQEGSEMKENSNDSNEPSRFSSRRPKRGRKRKSMNLTRAQNKKAKN</sequence>
<organism evidence="2 3">
    <name type="scientific">Popillia japonica</name>
    <name type="common">Japanese beetle</name>
    <dbReference type="NCBI Taxonomy" id="7064"/>
    <lineage>
        <taxon>Eukaryota</taxon>
        <taxon>Metazoa</taxon>
        <taxon>Ecdysozoa</taxon>
        <taxon>Arthropoda</taxon>
        <taxon>Hexapoda</taxon>
        <taxon>Insecta</taxon>
        <taxon>Pterygota</taxon>
        <taxon>Neoptera</taxon>
        <taxon>Endopterygota</taxon>
        <taxon>Coleoptera</taxon>
        <taxon>Polyphaga</taxon>
        <taxon>Scarabaeiformia</taxon>
        <taxon>Scarabaeidae</taxon>
        <taxon>Rutelinae</taxon>
        <taxon>Popillia</taxon>
    </lineage>
</organism>
<reference evidence="2 3" key="1">
    <citation type="journal article" date="2024" name="BMC Genomics">
        <title>De novo assembly and annotation of Popillia japonica's genome with initial clues to its potential as an invasive pest.</title>
        <authorList>
            <person name="Cucini C."/>
            <person name="Boschi S."/>
            <person name="Funari R."/>
            <person name="Cardaioli E."/>
            <person name="Iannotti N."/>
            <person name="Marturano G."/>
            <person name="Paoli F."/>
            <person name="Bruttini M."/>
            <person name="Carapelli A."/>
            <person name="Frati F."/>
            <person name="Nardi F."/>
        </authorList>
    </citation>
    <scope>NUCLEOTIDE SEQUENCE [LARGE SCALE GENOMIC DNA]</scope>
    <source>
        <strain evidence="2">DMR45628</strain>
    </source>
</reference>